<name>A0A087BT03_9BIFI</name>
<dbReference type="EMBL" id="JGZD01000002">
    <property type="protein sequence ID" value="KFI74153.1"/>
    <property type="molecule type" value="Genomic_DNA"/>
</dbReference>
<gene>
    <name evidence="3" type="ORF">BMIN_1191</name>
</gene>
<dbReference type="Proteomes" id="UP000029014">
    <property type="component" value="Unassembled WGS sequence"/>
</dbReference>
<dbReference type="Pfam" id="PF13333">
    <property type="entry name" value="rve_2"/>
    <property type="match status" value="1"/>
</dbReference>
<dbReference type="eggNOG" id="COG2801">
    <property type="taxonomic scope" value="Bacteria"/>
</dbReference>
<dbReference type="InterPro" id="IPR012337">
    <property type="entry name" value="RNaseH-like_sf"/>
</dbReference>
<dbReference type="SUPFAM" id="SSF53098">
    <property type="entry name" value="Ribonuclease H-like"/>
    <property type="match status" value="1"/>
</dbReference>
<dbReference type="GO" id="GO:0015074">
    <property type="term" value="P:DNA integration"/>
    <property type="evidence" value="ECO:0007669"/>
    <property type="project" value="InterPro"/>
</dbReference>
<comment type="function">
    <text evidence="1">Involved in the transposition of the insertion sequence.</text>
</comment>
<dbReference type="NCBIfam" id="NF033516">
    <property type="entry name" value="transpos_IS3"/>
    <property type="match status" value="1"/>
</dbReference>
<evidence type="ECO:0000256" key="1">
    <source>
        <dbReference type="ARBA" id="ARBA00002286"/>
    </source>
</evidence>
<dbReference type="RefSeq" id="WP_034886205.1">
    <property type="nucleotide sequence ID" value="NZ_JGZD01000002.1"/>
</dbReference>
<dbReference type="PANTHER" id="PTHR46889:SF4">
    <property type="entry name" value="TRANSPOSASE INSO FOR INSERTION SEQUENCE ELEMENT IS911B-RELATED"/>
    <property type="match status" value="1"/>
</dbReference>
<evidence type="ECO:0000259" key="2">
    <source>
        <dbReference type="PROSITE" id="PS50994"/>
    </source>
</evidence>
<dbReference type="Gene3D" id="3.30.420.10">
    <property type="entry name" value="Ribonuclease H-like superfamily/Ribonuclease H"/>
    <property type="match status" value="1"/>
</dbReference>
<dbReference type="Pfam" id="PF13276">
    <property type="entry name" value="HTH_21"/>
    <property type="match status" value="1"/>
</dbReference>
<dbReference type="InterPro" id="IPR001584">
    <property type="entry name" value="Integrase_cat-core"/>
</dbReference>
<dbReference type="InterPro" id="IPR048020">
    <property type="entry name" value="Transpos_IS3"/>
</dbReference>
<feature type="non-terminal residue" evidence="3">
    <location>
        <position position="1"/>
    </location>
</feature>
<keyword evidence="4" id="KW-1185">Reference proteome</keyword>
<dbReference type="PANTHER" id="PTHR46889">
    <property type="entry name" value="TRANSPOSASE INSF FOR INSERTION SEQUENCE IS3B-RELATED"/>
    <property type="match status" value="1"/>
</dbReference>
<dbReference type="InterPro" id="IPR025948">
    <property type="entry name" value="HTH-like_dom"/>
</dbReference>
<dbReference type="GO" id="GO:0003676">
    <property type="term" value="F:nucleic acid binding"/>
    <property type="evidence" value="ECO:0007669"/>
    <property type="project" value="InterPro"/>
</dbReference>
<dbReference type="InterPro" id="IPR036397">
    <property type="entry name" value="RNaseH_sf"/>
</dbReference>
<dbReference type="InterPro" id="IPR050900">
    <property type="entry name" value="Transposase_IS3/IS150/IS904"/>
</dbReference>
<reference evidence="3 4" key="1">
    <citation type="submission" date="2014-03" db="EMBL/GenBank/DDBJ databases">
        <title>Genomics of Bifidobacteria.</title>
        <authorList>
            <person name="Ventura M."/>
            <person name="Milani C."/>
            <person name="Lugli G.A."/>
        </authorList>
    </citation>
    <scope>NUCLEOTIDE SEQUENCE [LARGE SCALE GENOMIC DNA]</scope>
    <source>
        <strain evidence="3 4">LMG 11592</strain>
    </source>
</reference>
<accession>A0A087BT03</accession>
<organism evidence="3 4">
    <name type="scientific">Bifidobacterium minimum</name>
    <dbReference type="NCBI Taxonomy" id="1693"/>
    <lineage>
        <taxon>Bacteria</taxon>
        <taxon>Bacillati</taxon>
        <taxon>Actinomycetota</taxon>
        <taxon>Actinomycetes</taxon>
        <taxon>Bifidobacteriales</taxon>
        <taxon>Bifidobacteriaceae</taxon>
        <taxon>Bifidobacterium</taxon>
    </lineage>
</organism>
<dbReference type="AlphaFoldDB" id="A0A087BT03"/>
<feature type="domain" description="Integrase catalytic" evidence="2">
    <location>
        <begin position="129"/>
        <end position="293"/>
    </location>
</feature>
<dbReference type="PROSITE" id="PS50994">
    <property type="entry name" value="INTEGRASE"/>
    <property type="match status" value="1"/>
</dbReference>
<comment type="caution">
    <text evidence="3">The sequence shown here is derived from an EMBL/GenBank/DDBJ whole genome shotgun (WGS) entry which is preliminary data.</text>
</comment>
<evidence type="ECO:0000313" key="3">
    <source>
        <dbReference type="EMBL" id="KFI74153.1"/>
    </source>
</evidence>
<protein>
    <submittedName>
        <fullName evidence="3">Transposase</fullName>
    </submittedName>
</protein>
<dbReference type="Pfam" id="PF00665">
    <property type="entry name" value="rve"/>
    <property type="match status" value="1"/>
</dbReference>
<sequence length="296" mass="34767">KDPGASLRRLSNREKTRLIRPARPMFSLNCLTRRLMIPLSSYHYHHARAGHDKYSDIRVRMRALFKESSSRYGYRRLHHALDLRVSEKIVRRIMREEGLVARIPHRRRYSSYRGETTPAPDNLINRDFSACRPNMKWLTDITEIKACDGKVYVSPMIDCYDGKIVAYTTGLHPNARLANTMLRKAIGTLPDDTRVIVHSDRGCHYRWPEWIRICQEHGIIRSMSRKGCSPDNSAAEGFFGRMKTEAVYPEHWEQLTCRQVMEHVDTYMHWYNHERIKQSLGWKSPVHYRMQQGLAA</sequence>
<evidence type="ECO:0000313" key="4">
    <source>
        <dbReference type="Proteomes" id="UP000029014"/>
    </source>
</evidence>
<proteinExistence type="predicted"/>